<evidence type="ECO:0000256" key="2">
    <source>
        <dbReference type="ARBA" id="ARBA00022448"/>
    </source>
</evidence>
<keyword evidence="3 9" id="KW-1003">Cell membrane</keyword>
<evidence type="ECO:0000256" key="8">
    <source>
        <dbReference type="ARBA" id="ARBA00023136"/>
    </source>
</evidence>
<feature type="region of interest" description="Disordered" evidence="10">
    <location>
        <begin position="1"/>
        <end position="109"/>
    </location>
</feature>
<dbReference type="GO" id="GO:0006605">
    <property type="term" value="P:protein targeting"/>
    <property type="evidence" value="ECO:0007669"/>
    <property type="project" value="UniProtKB-UniRule"/>
</dbReference>
<feature type="transmembrane region" description="Helical" evidence="9">
    <location>
        <begin position="139"/>
        <end position="165"/>
    </location>
</feature>
<evidence type="ECO:0000256" key="10">
    <source>
        <dbReference type="SAM" id="MobiDB-lite"/>
    </source>
</evidence>
<dbReference type="Proteomes" id="UP000286208">
    <property type="component" value="Unassembled WGS sequence"/>
</dbReference>
<dbReference type="PANTHER" id="PTHR33910:SF1">
    <property type="entry name" value="PROTEIN TRANSLOCASE SUBUNIT SECE"/>
    <property type="match status" value="1"/>
</dbReference>
<keyword evidence="5 9" id="KW-0653">Protein transport</keyword>
<reference evidence="11 12" key="1">
    <citation type="submission" date="2018-11" db="EMBL/GenBank/DDBJ databases">
        <title>Rhodococcus spongicola sp. nov. and Rhodococcus xishaensis sp. nov. from marine sponges.</title>
        <authorList>
            <person name="Li L."/>
            <person name="Lin H.W."/>
        </authorList>
    </citation>
    <scope>NUCLEOTIDE SEQUENCE [LARGE SCALE GENOMIC DNA]</scope>
    <source>
        <strain evidence="11 12">CCTCC AB2014297</strain>
    </source>
</reference>
<dbReference type="InterPro" id="IPR038379">
    <property type="entry name" value="SecE_sf"/>
</dbReference>
<keyword evidence="4 9" id="KW-0812">Transmembrane</keyword>
<dbReference type="PROSITE" id="PS01067">
    <property type="entry name" value="SECE_SEC61G"/>
    <property type="match status" value="1"/>
</dbReference>
<evidence type="ECO:0000256" key="6">
    <source>
        <dbReference type="ARBA" id="ARBA00022989"/>
    </source>
</evidence>
<dbReference type="GO" id="GO:0009306">
    <property type="term" value="P:protein secretion"/>
    <property type="evidence" value="ECO:0007669"/>
    <property type="project" value="UniProtKB-UniRule"/>
</dbReference>
<evidence type="ECO:0000256" key="1">
    <source>
        <dbReference type="ARBA" id="ARBA00004370"/>
    </source>
</evidence>
<organism evidence="11 12">
    <name type="scientific">Prescottella agglutinans</name>
    <dbReference type="NCBI Taxonomy" id="1644129"/>
    <lineage>
        <taxon>Bacteria</taxon>
        <taxon>Bacillati</taxon>
        <taxon>Actinomycetota</taxon>
        <taxon>Actinomycetes</taxon>
        <taxon>Mycobacteriales</taxon>
        <taxon>Nocardiaceae</taxon>
        <taxon>Prescottella</taxon>
    </lineage>
</organism>
<comment type="subcellular location">
    <subcellularLocation>
        <location evidence="9">Cell membrane</location>
        <topology evidence="9">Single-pass membrane protein</topology>
    </subcellularLocation>
    <subcellularLocation>
        <location evidence="1">Membrane</location>
    </subcellularLocation>
</comment>
<dbReference type="GO" id="GO:0065002">
    <property type="term" value="P:intracellular protein transmembrane transport"/>
    <property type="evidence" value="ECO:0007669"/>
    <property type="project" value="UniProtKB-UniRule"/>
</dbReference>
<dbReference type="Gene3D" id="1.20.5.1030">
    <property type="entry name" value="Preprotein translocase secy subunit"/>
    <property type="match status" value="1"/>
</dbReference>
<comment type="caution">
    <text evidence="11">The sequence shown here is derived from an EMBL/GenBank/DDBJ whole genome shotgun (WGS) entry which is preliminary data.</text>
</comment>
<keyword evidence="6 9" id="KW-1133">Transmembrane helix</keyword>
<comment type="function">
    <text evidence="9">Essential subunit of the Sec protein translocation channel SecYEG. Clamps together the 2 halves of SecY. May contact the channel plug during translocation.</text>
</comment>
<dbReference type="NCBIfam" id="TIGR00964">
    <property type="entry name" value="secE_bact"/>
    <property type="match status" value="1"/>
</dbReference>
<dbReference type="OrthoDB" id="9805743at2"/>
<keyword evidence="8 9" id="KW-0472">Membrane</keyword>
<evidence type="ECO:0000256" key="4">
    <source>
        <dbReference type="ARBA" id="ARBA00022692"/>
    </source>
</evidence>
<dbReference type="AlphaFoldDB" id="A0A3S3AQ59"/>
<protein>
    <recommendedName>
        <fullName evidence="9">Protein translocase subunit SecE</fullName>
    </recommendedName>
</protein>
<evidence type="ECO:0000256" key="7">
    <source>
        <dbReference type="ARBA" id="ARBA00023010"/>
    </source>
</evidence>
<gene>
    <name evidence="9 11" type="primary">secE</name>
    <name evidence="11" type="ORF">EGT67_08400</name>
</gene>
<name>A0A3S3AQ59_9NOCA</name>
<dbReference type="HAMAP" id="MF_00422">
    <property type="entry name" value="SecE"/>
    <property type="match status" value="1"/>
</dbReference>
<comment type="similarity">
    <text evidence="9">Belongs to the SecE/SEC61-gamma family.</text>
</comment>
<keyword evidence="2 9" id="KW-0813">Transport</keyword>
<keyword evidence="7 9" id="KW-0811">Translocation</keyword>
<feature type="compositionally biased region" description="Polar residues" evidence="10">
    <location>
        <begin position="36"/>
        <end position="48"/>
    </location>
</feature>
<dbReference type="GO" id="GO:0005886">
    <property type="term" value="C:plasma membrane"/>
    <property type="evidence" value="ECO:0007669"/>
    <property type="project" value="UniProtKB-SubCell"/>
</dbReference>
<dbReference type="InterPro" id="IPR001901">
    <property type="entry name" value="Translocase_SecE/Sec61-g"/>
</dbReference>
<dbReference type="InterPro" id="IPR005807">
    <property type="entry name" value="SecE_bac"/>
</dbReference>
<evidence type="ECO:0000313" key="11">
    <source>
        <dbReference type="EMBL" id="RVW10209.1"/>
    </source>
</evidence>
<dbReference type="GO" id="GO:0008320">
    <property type="term" value="F:protein transmembrane transporter activity"/>
    <property type="evidence" value="ECO:0007669"/>
    <property type="project" value="UniProtKB-UniRule"/>
</dbReference>
<keyword evidence="12" id="KW-1185">Reference proteome</keyword>
<sequence>MRGTTVSEERGKRDDGTPESADFGPVDESAVPDQPANGQVTAEESPTSAAPAGKPSGKRTARRAGTAEPVGTVKPAVAASSVKSTKSRSASSADSKAGATKPRKADKPRTENIFKRIRRFLREVIAELRKVIWPNRKQMITYTSVVLVFVAFMVTFISLLDLGFIKGVSWLFG</sequence>
<dbReference type="Pfam" id="PF00584">
    <property type="entry name" value="SecE"/>
    <property type="match status" value="1"/>
</dbReference>
<comment type="subunit">
    <text evidence="9">Component of the Sec protein translocase complex. Heterotrimer consisting of SecY, SecE and SecG subunits. The heterotrimers can form oligomers, although 1 heterotrimer is thought to be able to translocate proteins. Interacts with the ribosome. Interacts with SecDF, and other proteins may be involved. Interacts with SecA.</text>
</comment>
<proteinExistence type="inferred from homology"/>
<evidence type="ECO:0000256" key="3">
    <source>
        <dbReference type="ARBA" id="ARBA00022475"/>
    </source>
</evidence>
<feature type="compositionally biased region" description="Low complexity" evidence="10">
    <location>
        <begin position="72"/>
        <end position="100"/>
    </location>
</feature>
<dbReference type="PANTHER" id="PTHR33910">
    <property type="entry name" value="PROTEIN TRANSLOCASE SUBUNIT SECE"/>
    <property type="match status" value="1"/>
</dbReference>
<evidence type="ECO:0000256" key="9">
    <source>
        <dbReference type="HAMAP-Rule" id="MF_00422"/>
    </source>
</evidence>
<dbReference type="EMBL" id="RKLP01000003">
    <property type="protein sequence ID" value="RVW10209.1"/>
    <property type="molecule type" value="Genomic_DNA"/>
</dbReference>
<evidence type="ECO:0000256" key="5">
    <source>
        <dbReference type="ARBA" id="ARBA00022927"/>
    </source>
</evidence>
<feature type="compositionally biased region" description="Basic and acidic residues" evidence="10">
    <location>
        <begin position="7"/>
        <end position="16"/>
    </location>
</feature>
<evidence type="ECO:0000313" key="12">
    <source>
        <dbReference type="Proteomes" id="UP000286208"/>
    </source>
</evidence>
<accession>A0A3S3AQ59</accession>
<dbReference type="GO" id="GO:0043952">
    <property type="term" value="P:protein transport by the Sec complex"/>
    <property type="evidence" value="ECO:0007669"/>
    <property type="project" value="UniProtKB-UniRule"/>
</dbReference>